<protein>
    <submittedName>
        <fullName evidence="2">Uncharacterized protein</fullName>
    </submittedName>
</protein>
<keyword evidence="3" id="KW-1185">Reference proteome</keyword>
<gene>
    <name evidence="2" type="ORF">CQW23_04988</name>
</gene>
<name>A0A2G2XG80_CAPBA</name>
<reference evidence="2 3" key="1">
    <citation type="journal article" date="2017" name="Genome Biol.">
        <title>New reference genome sequences of hot pepper reveal the massive evolution of plant disease-resistance genes by retroduplication.</title>
        <authorList>
            <person name="Kim S."/>
            <person name="Park J."/>
            <person name="Yeom S.I."/>
            <person name="Kim Y.M."/>
            <person name="Seo E."/>
            <person name="Kim K.T."/>
            <person name="Kim M.S."/>
            <person name="Lee J.M."/>
            <person name="Cheong K."/>
            <person name="Shin H.S."/>
            <person name="Kim S.B."/>
            <person name="Han K."/>
            <person name="Lee J."/>
            <person name="Park M."/>
            <person name="Lee H.A."/>
            <person name="Lee H.Y."/>
            <person name="Lee Y."/>
            <person name="Oh S."/>
            <person name="Lee J.H."/>
            <person name="Choi E."/>
            <person name="Choi E."/>
            <person name="Lee S.E."/>
            <person name="Jeon J."/>
            <person name="Kim H."/>
            <person name="Choi G."/>
            <person name="Song H."/>
            <person name="Lee J."/>
            <person name="Lee S.C."/>
            <person name="Kwon J.K."/>
            <person name="Lee H.Y."/>
            <person name="Koo N."/>
            <person name="Hong Y."/>
            <person name="Kim R.W."/>
            <person name="Kang W.H."/>
            <person name="Huh J.H."/>
            <person name="Kang B.C."/>
            <person name="Yang T.J."/>
            <person name="Lee Y.H."/>
            <person name="Bennetzen J.L."/>
            <person name="Choi D."/>
        </authorList>
    </citation>
    <scope>NUCLEOTIDE SEQUENCE [LARGE SCALE GENOMIC DNA]</scope>
    <source>
        <strain evidence="3">cv. PBC81</strain>
    </source>
</reference>
<feature type="compositionally biased region" description="Low complexity" evidence="1">
    <location>
        <begin position="9"/>
        <end position="21"/>
    </location>
</feature>
<dbReference type="OrthoDB" id="773033at2759"/>
<sequence length="108" mass="12347">MKNPFCMPKLRSNNNCSSRKNNRLSPMSLLDRFREAVFRLIMLSAMSKATQQDQQRSNSSPISHEYCNYSHEHYHSEAVADCIEFIKKSSTIDEGGDSSEVIFPVPVM</sequence>
<reference evidence="3" key="2">
    <citation type="journal article" date="2017" name="J. Anim. Genet.">
        <title>Multiple reference genome sequences of hot pepper reveal the massive evolution of plant disease resistance genes by retroduplication.</title>
        <authorList>
            <person name="Kim S."/>
            <person name="Park J."/>
            <person name="Yeom S.-I."/>
            <person name="Kim Y.-M."/>
            <person name="Seo E."/>
            <person name="Kim K.-T."/>
            <person name="Kim M.-S."/>
            <person name="Lee J.M."/>
            <person name="Cheong K."/>
            <person name="Shin H.-S."/>
            <person name="Kim S.-B."/>
            <person name="Han K."/>
            <person name="Lee J."/>
            <person name="Park M."/>
            <person name="Lee H.-A."/>
            <person name="Lee H.-Y."/>
            <person name="Lee Y."/>
            <person name="Oh S."/>
            <person name="Lee J.H."/>
            <person name="Choi E."/>
            <person name="Choi E."/>
            <person name="Lee S.E."/>
            <person name="Jeon J."/>
            <person name="Kim H."/>
            <person name="Choi G."/>
            <person name="Song H."/>
            <person name="Lee J."/>
            <person name="Lee S.-C."/>
            <person name="Kwon J.-K."/>
            <person name="Lee H.-Y."/>
            <person name="Koo N."/>
            <person name="Hong Y."/>
            <person name="Kim R.W."/>
            <person name="Kang W.-H."/>
            <person name="Huh J.H."/>
            <person name="Kang B.-C."/>
            <person name="Yang T.-J."/>
            <person name="Lee Y.-H."/>
            <person name="Bennetzen J.L."/>
            <person name="Choi D."/>
        </authorList>
    </citation>
    <scope>NUCLEOTIDE SEQUENCE [LARGE SCALE GENOMIC DNA]</scope>
    <source>
        <strain evidence="3">cv. PBC81</strain>
    </source>
</reference>
<proteinExistence type="predicted"/>
<dbReference type="PANTHER" id="PTHR35111:SF1">
    <property type="entry name" value="OS04G0115900 PROTEIN"/>
    <property type="match status" value="1"/>
</dbReference>
<evidence type="ECO:0000313" key="3">
    <source>
        <dbReference type="Proteomes" id="UP000224567"/>
    </source>
</evidence>
<evidence type="ECO:0000256" key="1">
    <source>
        <dbReference type="SAM" id="MobiDB-lite"/>
    </source>
</evidence>
<comment type="caution">
    <text evidence="2">The sequence shown here is derived from an EMBL/GenBank/DDBJ whole genome shotgun (WGS) entry which is preliminary data.</text>
</comment>
<accession>A0A2G2XG80</accession>
<dbReference type="AlphaFoldDB" id="A0A2G2XG80"/>
<dbReference type="EMBL" id="MLFT02000002">
    <property type="protein sequence ID" value="PHT56502.1"/>
    <property type="molecule type" value="Genomic_DNA"/>
</dbReference>
<evidence type="ECO:0000313" key="2">
    <source>
        <dbReference type="EMBL" id="PHT56502.1"/>
    </source>
</evidence>
<dbReference type="Proteomes" id="UP000224567">
    <property type="component" value="Unassembled WGS sequence"/>
</dbReference>
<dbReference type="PANTHER" id="PTHR35111">
    <property type="entry name" value="F10A5.9-RELATED"/>
    <property type="match status" value="1"/>
</dbReference>
<organism evidence="2 3">
    <name type="scientific">Capsicum baccatum</name>
    <name type="common">Peruvian pepper</name>
    <dbReference type="NCBI Taxonomy" id="33114"/>
    <lineage>
        <taxon>Eukaryota</taxon>
        <taxon>Viridiplantae</taxon>
        <taxon>Streptophyta</taxon>
        <taxon>Embryophyta</taxon>
        <taxon>Tracheophyta</taxon>
        <taxon>Spermatophyta</taxon>
        <taxon>Magnoliopsida</taxon>
        <taxon>eudicotyledons</taxon>
        <taxon>Gunneridae</taxon>
        <taxon>Pentapetalae</taxon>
        <taxon>asterids</taxon>
        <taxon>lamiids</taxon>
        <taxon>Solanales</taxon>
        <taxon>Solanaceae</taxon>
        <taxon>Solanoideae</taxon>
        <taxon>Capsiceae</taxon>
        <taxon>Capsicum</taxon>
    </lineage>
</organism>
<feature type="region of interest" description="Disordered" evidence="1">
    <location>
        <begin position="1"/>
        <end position="21"/>
    </location>
</feature>